<dbReference type="InterPro" id="IPR036097">
    <property type="entry name" value="HisK_dim/P_sf"/>
</dbReference>
<evidence type="ECO:0000256" key="6">
    <source>
        <dbReference type="ARBA" id="ARBA00023012"/>
    </source>
</evidence>
<dbReference type="SUPFAM" id="SSF55874">
    <property type="entry name" value="ATPase domain of HSP90 chaperone/DNA topoisomerase II/histidine kinase"/>
    <property type="match status" value="1"/>
</dbReference>
<dbReference type="InterPro" id="IPR007890">
    <property type="entry name" value="CHASE2"/>
</dbReference>
<dbReference type="InterPro" id="IPR004358">
    <property type="entry name" value="Sig_transdc_His_kin-like_C"/>
</dbReference>
<feature type="domain" description="Histidine kinase" evidence="8">
    <location>
        <begin position="560"/>
        <end position="775"/>
    </location>
</feature>
<dbReference type="PANTHER" id="PTHR43547:SF2">
    <property type="entry name" value="HYBRID SIGNAL TRANSDUCTION HISTIDINE KINASE C"/>
    <property type="match status" value="1"/>
</dbReference>
<dbReference type="PROSITE" id="PS50109">
    <property type="entry name" value="HIS_KIN"/>
    <property type="match status" value="1"/>
</dbReference>
<proteinExistence type="predicted"/>
<dbReference type="GO" id="GO:0000155">
    <property type="term" value="F:phosphorelay sensor kinase activity"/>
    <property type="evidence" value="ECO:0007669"/>
    <property type="project" value="InterPro"/>
</dbReference>
<dbReference type="CDD" id="cd00082">
    <property type="entry name" value="HisKA"/>
    <property type="match status" value="1"/>
</dbReference>
<dbReference type="Pfam" id="PF05226">
    <property type="entry name" value="CHASE2"/>
    <property type="match status" value="1"/>
</dbReference>
<dbReference type="EC" id="2.7.13.3" evidence="2"/>
<evidence type="ECO:0000256" key="2">
    <source>
        <dbReference type="ARBA" id="ARBA00012438"/>
    </source>
</evidence>
<dbReference type="SMART" id="SM00388">
    <property type="entry name" value="HisKA"/>
    <property type="match status" value="1"/>
</dbReference>
<dbReference type="Gene3D" id="1.10.287.130">
    <property type="match status" value="1"/>
</dbReference>
<dbReference type="InterPro" id="IPR003661">
    <property type="entry name" value="HisK_dim/P_dom"/>
</dbReference>
<protein>
    <recommendedName>
        <fullName evidence="2">histidine kinase</fullName>
        <ecNumber evidence="2">2.7.13.3</ecNumber>
    </recommendedName>
</protein>
<dbReference type="SMART" id="SM01080">
    <property type="entry name" value="CHASE2"/>
    <property type="match status" value="1"/>
</dbReference>
<evidence type="ECO:0000256" key="3">
    <source>
        <dbReference type="ARBA" id="ARBA00022553"/>
    </source>
</evidence>
<keyword evidence="5" id="KW-0418">Kinase</keyword>
<gene>
    <name evidence="9" type="ORF">GS601_17975</name>
</gene>
<dbReference type="FunFam" id="3.30.565.10:FF:000006">
    <property type="entry name" value="Sensor histidine kinase WalK"/>
    <property type="match status" value="1"/>
</dbReference>
<dbReference type="Proteomes" id="UP000646053">
    <property type="component" value="Unassembled WGS sequence"/>
</dbReference>
<evidence type="ECO:0000256" key="4">
    <source>
        <dbReference type="ARBA" id="ARBA00022679"/>
    </source>
</evidence>
<dbReference type="AlphaFoldDB" id="A0A8J7ZA25"/>
<dbReference type="PANTHER" id="PTHR43547">
    <property type="entry name" value="TWO-COMPONENT HISTIDINE KINASE"/>
    <property type="match status" value="1"/>
</dbReference>
<feature type="transmembrane region" description="Helical" evidence="7">
    <location>
        <begin position="276"/>
        <end position="294"/>
    </location>
</feature>
<evidence type="ECO:0000256" key="1">
    <source>
        <dbReference type="ARBA" id="ARBA00000085"/>
    </source>
</evidence>
<accession>A0A8J7ZA25</accession>
<keyword evidence="7" id="KW-0472">Membrane</keyword>
<dbReference type="InterPro" id="IPR017181">
    <property type="entry name" value="Sig_transdc_His_kin_CHASE2"/>
</dbReference>
<dbReference type="InterPro" id="IPR005467">
    <property type="entry name" value="His_kinase_dom"/>
</dbReference>
<dbReference type="InterPro" id="IPR003594">
    <property type="entry name" value="HATPase_dom"/>
</dbReference>
<dbReference type="Gene3D" id="3.30.565.10">
    <property type="entry name" value="Histidine kinase-like ATPase, C-terminal domain"/>
    <property type="match status" value="1"/>
</dbReference>
<comment type="catalytic activity">
    <reaction evidence="1">
        <text>ATP + protein L-histidine = ADP + protein N-phospho-L-histidine.</text>
        <dbReference type="EC" id="2.7.13.3"/>
    </reaction>
</comment>
<dbReference type="Pfam" id="PF00512">
    <property type="entry name" value="HisKA"/>
    <property type="match status" value="1"/>
</dbReference>
<dbReference type="InterPro" id="IPR036890">
    <property type="entry name" value="HATPase_C_sf"/>
</dbReference>
<dbReference type="SUPFAM" id="SSF47384">
    <property type="entry name" value="Homodimeric domain of signal transducing histidine kinase"/>
    <property type="match status" value="1"/>
</dbReference>
<feature type="transmembrane region" description="Helical" evidence="7">
    <location>
        <begin position="12"/>
        <end position="31"/>
    </location>
</feature>
<feature type="transmembrane region" description="Helical" evidence="7">
    <location>
        <begin position="324"/>
        <end position="342"/>
    </location>
</feature>
<keyword evidence="10" id="KW-1185">Reference proteome</keyword>
<reference evidence="9" key="1">
    <citation type="submission" date="2019-12" db="EMBL/GenBank/DDBJ databases">
        <title>High-Quality draft genome sequences of three cyanobacteria isolated from the limestone walls of the Old Cathedral of Coimbra.</title>
        <authorList>
            <person name="Tiago I."/>
            <person name="Soares F."/>
            <person name="Portugal A."/>
        </authorList>
    </citation>
    <scope>NUCLEOTIDE SEQUENCE</scope>
    <source>
        <strain evidence="9">A</strain>
    </source>
</reference>
<evidence type="ECO:0000256" key="7">
    <source>
        <dbReference type="SAM" id="Phobius"/>
    </source>
</evidence>
<feature type="transmembrane region" description="Helical" evidence="7">
    <location>
        <begin position="301"/>
        <end position="318"/>
    </location>
</feature>
<name>A0A8J7ZA25_9CYAN</name>
<organism evidence="9 10">
    <name type="scientific">Myxacorys almedinensis A</name>
    <dbReference type="NCBI Taxonomy" id="2690445"/>
    <lineage>
        <taxon>Bacteria</taxon>
        <taxon>Bacillati</taxon>
        <taxon>Cyanobacteriota</taxon>
        <taxon>Cyanophyceae</taxon>
        <taxon>Leptolyngbyales</taxon>
        <taxon>Leptolyngbyaceae</taxon>
        <taxon>Myxacorys</taxon>
        <taxon>Myxacorys almedinensis</taxon>
    </lineage>
</organism>
<evidence type="ECO:0000313" key="9">
    <source>
        <dbReference type="EMBL" id="NDJ19153.1"/>
    </source>
</evidence>
<dbReference type="PIRSF" id="PIRSF037347">
    <property type="entry name" value="STHK_CHASE2_PAS_prd"/>
    <property type="match status" value="1"/>
</dbReference>
<dbReference type="EMBL" id="WVIE01000025">
    <property type="protein sequence ID" value="NDJ19153.1"/>
    <property type="molecule type" value="Genomic_DNA"/>
</dbReference>
<evidence type="ECO:0000313" key="10">
    <source>
        <dbReference type="Proteomes" id="UP000646053"/>
    </source>
</evidence>
<dbReference type="Pfam" id="PF02518">
    <property type="entry name" value="HATPase_c"/>
    <property type="match status" value="1"/>
</dbReference>
<sequence length="776" mass="86399">MNWRFSELGWRLLPGGIAALAIAALLKLGVLQPAEQLAYTALFQARGEVPWDDRLVLVAIDDGTLKRLGRFPFSRKYYAQLVDRLDTAGASVVALDVLFSEQTPEDQGLAQAMVRSGRVVLAQADEQIEFPLLPVPQLYDAALAAGHTRAVMDADGIVRKLDPQFQNNIAFGLAAIDAYALAHAAIPSVDRRQPMWLNWSGSVTHLRRYSFADVVQGRVNDRVFRNKIVIVGATAAGLDPLRTPFNLNVPASGVHLQATLIHNVLQNNILQPVRSTWVLLVLGGPLLSLILSFWRTEIQALIAFGSTLGWGGVSLLLLKFNYLIPVAFPIGLIVSTTILVVLTERLRMNAMLQQQVRQLWQRYESDLVISPPDLREPPPLPPTSLASMQRVTQLAALAERFGRSQSTQAAIARNLSMGLAAADFDGLVWFCNPTAATLLKLEIGSRLEIELVPHWLSDAEWQDALTTLQSEKSARPKERLLGTRWYCLGLEPLTYQTHAALDPPSAHDALPPDGGSHFRLDGILLLLEDISDRKKIEASLDQQIDELHQMSQLKDDFLSTVSHELRTPLTNMKMAIQLLKMVGTEAQRDHYLQILDNECTRETELINDLLDLQRLEVGGQVLRPEHIDLRTWLPELIEPFYKRTEARRQALTVRVDEDLPDIECDRSSLERVIVELVNNACKYTPPEGEILVTADMVDPDFKVMVCNSGVEIPEEELSRVFDRFYRVPKADPWKQGGTGLGLALVKRLVECLNGKIQVSSGGGWTTFIVNLPADEV</sequence>
<keyword evidence="6" id="KW-0902">Two-component regulatory system</keyword>
<keyword evidence="3" id="KW-0597">Phosphoprotein</keyword>
<keyword evidence="7" id="KW-0812">Transmembrane</keyword>
<comment type="caution">
    <text evidence="9">The sequence shown here is derived from an EMBL/GenBank/DDBJ whole genome shotgun (WGS) entry which is preliminary data.</text>
</comment>
<evidence type="ECO:0000256" key="5">
    <source>
        <dbReference type="ARBA" id="ARBA00022777"/>
    </source>
</evidence>
<dbReference type="PRINTS" id="PR00344">
    <property type="entry name" value="BCTRLSENSOR"/>
</dbReference>
<evidence type="ECO:0000259" key="8">
    <source>
        <dbReference type="PROSITE" id="PS50109"/>
    </source>
</evidence>
<dbReference type="SMART" id="SM00387">
    <property type="entry name" value="HATPase_c"/>
    <property type="match status" value="1"/>
</dbReference>
<keyword evidence="7" id="KW-1133">Transmembrane helix</keyword>
<keyword evidence="4" id="KW-0808">Transferase</keyword>
<dbReference type="RefSeq" id="WP_162424679.1">
    <property type="nucleotide sequence ID" value="NZ_WVIE01000025.1"/>
</dbReference>